<comment type="caution">
    <text evidence="4">The sequence shown here is derived from an EMBL/GenBank/DDBJ whole genome shotgun (WGS) entry which is preliminary data.</text>
</comment>
<dbReference type="InterPro" id="IPR050491">
    <property type="entry name" value="AmpC-like"/>
</dbReference>
<dbReference type="NCBIfam" id="TIGR02276">
    <property type="entry name" value="beta_rpt_yvtn"/>
    <property type="match status" value="1"/>
</dbReference>
<feature type="signal peptide" evidence="2">
    <location>
        <begin position="1"/>
        <end position="23"/>
    </location>
</feature>
<dbReference type="InterPro" id="IPR001466">
    <property type="entry name" value="Beta-lactam-related"/>
</dbReference>
<evidence type="ECO:0000313" key="4">
    <source>
        <dbReference type="EMBL" id="MCS5732848.1"/>
    </source>
</evidence>
<name>A0ABT2GY13_9MICO</name>
<dbReference type="Gene3D" id="2.80.10.50">
    <property type="match status" value="1"/>
</dbReference>
<keyword evidence="4" id="KW-0378">Hydrolase</keyword>
<reference evidence="4" key="1">
    <citation type="submission" date="2022-08" db="EMBL/GenBank/DDBJ databases">
        <authorList>
            <person name="Deng Y."/>
            <person name="Han X.-F."/>
            <person name="Zhang Y.-Q."/>
        </authorList>
    </citation>
    <scope>NUCLEOTIDE SEQUENCE</scope>
    <source>
        <strain evidence="4">CPCC 203386</strain>
    </source>
</reference>
<keyword evidence="2" id="KW-0732">Signal</keyword>
<proteinExistence type="predicted"/>
<organism evidence="4 5">
    <name type="scientific">Herbiconiux daphne</name>
    <dbReference type="NCBI Taxonomy" id="2970914"/>
    <lineage>
        <taxon>Bacteria</taxon>
        <taxon>Bacillati</taxon>
        <taxon>Actinomycetota</taxon>
        <taxon>Actinomycetes</taxon>
        <taxon>Micrococcales</taxon>
        <taxon>Microbacteriaceae</taxon>
        <taxon>Herbiconiux</taxon>
    </lineage>
</organism>
<accession>A0ABT2GY13</accession>
<dbReference type="InterPro" id="IPR011964">
    <property type="entry name" value="YVTN_b-propeller_repeat"/>
</dbReference>
<dbReference type="SUPFAM" id="SSF101898">
    <property type="entry name" value="NHL repeat"/>
    <property type="match status" value="1"/>
</dbReference>
<keyword evidence="1" id="KW-1133">Transmembrane helix</keyword>
<dbReference type="EMBL" id="JANLCJ010000001">
    <property type="protein sequence ID" value="MCS5732848.1"/>
    <property type="molecule type" value="Genomic_DNA"/>
</dbReference>
<dbReference type="Gene3D" id="2.130.10.10">
    <property type="entry name" value="YVTN repeat-like/Quinoprotein amine dehydrogenase"/>
    <property type="match status" value="1"/>
</dbReference>
<keyword evidence="5" id="KW-1185">Reference proteome</keyword>
<dbReference type="Proteomes" id="UP001165586">
    <property type="component" value="Unassembled WGS sequence"/>
</dbReference>
<keyword evidence="1" id="KW-0472">Membrane</keyword>
<dbReference type="PANTHER" id="PTHR46825:SF8">
    <property type="entry name" value="BETA-LACTAMASE-RELATED"/>
    <property type="match status" value="1"/>
</dbReference>
<keyword evidence="1" id="KW-0812">Transmembrane</keyword>
<evidence type="ECO:0000256" key="2">
    <source>
        <dbReference type="SAM" id="SignalP"/>
    </source>
</evidence>
<dbReference type="GO" id="GO:0016787">
    <property type="term" value="F:hydrolase activity"/>
    <property type="evidence" value="ECO:0007669"/>
    <property type="project" value="UniProtKB-KW"/>
</dbReference>
<sequence>MAKVLGWFIAAGLVVCATAPGGAAVAASAAPVSTIPVGQFPFHIAASSDGSEMYVANQNDGTVSVIDVATKTVERTITGMGNPVDLAIASDGTLYATQRDAPAVTVVASDSTEATGTLSIGAEATAIGLAPGDANLWVALPTEVVAVDVTSGAVVDTYPGFQNPTDIVVGAGGDVYVTTSTGNTVATISAGAVTQSQQLTTLQNGLTVAGDTAWVSAGPQGGSGTITQVNLSDGSIGWTAAVGELPAAAAADANGNLYVPSVYSGEVTVVAPDGSVVDQIDVGADSGPISVAVSATSVFVVLSASNEVAVFAQHSNGVSDPLTSAPVLAHPVTPAGNYTEDGTPGVNTAMSPELQTKLQERIDAFQAQYNVVGLSAVVITRDPANGEPVTTHFSAGSPKAGSTEKVNPSTQYEIASQTKVYTSDLLAYLVADGRVSLDDTVQTYAPAGIVVPKWTNPDGTDTEITLRDLATHQAGLPDSPQNYYYGCDGHPNCTNPLPYYTQDLLWQNLAAYPLLWKPGTNWLYSNFGFGLLGTILADVIDPTATLTDPPKYEPALRGAFLDDLGMSSTTLGTGPHMATPYLTDTDHTANTETYYWFDTNALAGMGGLVSDANDMAVWDKAHLGDIPKDAPLGVTSMADTLAPQSTITTMCAEPDPSTCTPTENFQMGLGWQLYPASTGMGVAWAFKNGGTTGFSSDTVLARDQGLAATAMWNQGRPLNQNIELAPALLSLIVHFKAEEHRLAATGADAASLLLPAIGAAAWIAGGAAVILIRRRRPSMPDLR</sequence>
<dbReference type="PANTHER" id="PTHR46825">
    <property type="entry name" value="D-ALANYL-D-ALANINE-CARBOXYPEPTIDASE/ENDOPEPTIDASE AMPH"/>
    <property type="match status" value="1"/>
</dbReference>
<dbReference type="InterPro" id="IPR015943">
    <property type="entry name" value="WD40/YVTN_repeat-like_dom_sf"/>
</dbReference>
<dbReference type="Gene3D" id="3.40.710.10">
    <property type="entry name" value="DD-peptidase/beta-lactamase superfamily"/>
    <property type="match status" value="1"/>
</dbReference>
<protein>
    <submittedName>
        <fullName evidence="4">Serine hydrolase</fullName>
    </submittedName>
</protein>
<feature type="chain" id="PRO_5046781437" evidence="2">
    <location>
        <begin position="24"/>
        <end position="783"/>
    </location>
</feature>
<dbReference type="RefSeq" id="WP_259537508.1">
    <property type="nucleotide sequence ID" value="NZ_JANLCJ010000001.1"/>
</dbReference>
<feature type="domain" description="Beta-lactamase-related" evidence="3">
    <location>
        <begin position="359"/>
        <end position="725"/>
    </location>
</feature>
<evidence type="ECO:0000259" key="3">
    <source>
        <dbReference type="Pfam" id="PF00144"/>
    </source>
</evidence>
<evidence type="ECO:0000256" key="1">
    <source>
        <dbReference type="SAM" id="Phobius"/>
    </source>
</evidence>
<gene>
    <name evidence="4" type="ORF">N1032_03710</name>
</gene>
<evidence type="ECO:0000313" key="5">
    <source>
        <dbReference type="Proteomes" id="UP001165586"/>
    </source>
</evidence>
<dbReference type="Pfam" id="PF00144">
    <property type="entry name" value="Beta-lactamase"/>
    <property type="match status" value="1"/>
</dbReference>
<dbReference type="SUPFAM" id="SSF56601">
    <property type="entry name" value="beta-lactamase/transpeptidase-like"/>
    <property type="match status" value="1"/>
</dbReference>
<feature type="transmembrane region" description="Helical" evidence="1">
    <location>
        <begin position="752"/>
        <end position="772"/>
    </location>
</feature>
<dbReference type="InterPro" id="IPR012338">
    <property type="entry name" value="Beta-lactam/transpept-like"/>
</dbReference>